<dbReference type="InterPro" id="IPR029058">
    <property type="entry name" value="AB_hydrolase_fold"/>
</dbReference>
<proteinExistence type="predicted"/>
<dbReference type="PANTHER" id="PTHR30035:SF1">
    <property type="entry name" value="AB HYDROLASE-1 DOMAIN-CONTAINING PROTEIN"/>
    <property type="match status" value="1"/>
</dbReference>
<dbReference type="GO" id="GO:0016020">
    <property type="term" value="C:membrane"/>
    <property type="evidence" value="ECO:0007669"/>
    <property type="project" value="InterPro"/>
</dbReference>
<dbReference type="STRING" id="1121449.SAMN02745704_00298"/>
<name>A0A1T4W604_9BACT</name>
<dbReference type="RefSeq" id="WP_078715873.1">
    <property type="nucleotide sequence ID" value="NZ_FUYC01000001.1"/>
</dbReference>
<dbReference type="PANTHER" id="PTHR30035">
    <property type="entry name" value="LIPOPROTEIN VACJ-RELATED"/>
    <property type="match status" value="1"/>
</dbReference>
<reference evidence="1 2" key="1">
    <citation type="submission" date="2017-02" db="EMBL/GenBank/DDBJ databases">
        <authorList>
            <person name="Peterson S.W."/>
        </authorList>
    </citation>
    <scope>NUCLEOTIDE SEQUENCE [LARGE SCALE GENOMIC DNA]</scope>
    <source>
        <strain evidence="1 2">DSM 16080</strain>
    </source>
</reference>
<sequence length="452" mass="50931">MRRIVFFFSLFFLLTLLAAWGTIPAFSAPLRQGADRDDPFPFTNPYEATILGTPPEHRVALPSRVEPRIRSLEIQDRLVPDVFHYNAAMQYSVTLQDGPAPLVFLIAGTGGRYDESKMQFLQQLLHGAGCHTVCLSSPTQFQFIVSMAQHAITGYVPWDVDDLWRVMRVIRDQIQDEREVTDIRLAGYSLGGLHSAFLAERDARAKEFQFHRVLVLNPPVDLFNSALTFDSWLGGGEEGMEKAEKILGTFIREFTRFYKANDLGSLSGEQIIAFFQSLDLSDTDLRTLIATSFRMTCASMVFSSDVCLRAGYVVRPETQLTRTTPLLPYFDVTSRITFEQYFEEFLLPYIQYRDPSATRTSVLHECSLKSIARYLGQADNVAVLGTMDDPILNTAERDFLLQTFGPRIHLFPHGGHCGSFQHPPFAARILEQLDLSDQAATFQRKPDAGGDA</sequence>
<accession>A0A1T4W604</accession>
<keyword evidence="2" id="KW-1185">Reference proteome</keyword>
<dbReference type="Gene3D" id="3.40.50.1820">
    <property type="entry name" value="alpha/beta hydrolase"/>
    <property type="match status" value="1"/>
</dbReference>
<dbReference type="AlphaFoldDB" id="A0A1T4W604"/>
<protein>
    <submittedName>
        <fullName evidence="1">Uncharacterized protein</fullName>
    </submittedName>
</protein>
<dbReference type="Proteomes" id="UP000190027">
    <property type="component" value="Unassembled WGS sequence"/>
</dbReference>
<evidence type="ECO:0000313" key="1">
    <source>
        <dbReference type="EMBL" id="SKA72141.1"/>
    </source>
</evidence>
<dbReference type="InterPro" id="IPR007428">
    <property type="entry name" value="MlaA"/>
</dbReference>
<dbReference type="OrthoDB" id="7328659at2"/>
<dbReference type="SUPFAM" id="SSF53474">
    <property type="entry name" value="alpha/beta-Hydrolases"/>
    <property type="match status" value="1"/>
</dbReference>
<gene>
    <name evidence="1" type="ORF">SAMN02745704_00298</name>
</gene>
<organism evidence="1 2">
    <name type="scientific">Paucidesulfovibrio gracilis DSM 16080</name>
    <dbReference type="NCBI Taxonomy" id="1121449"/>
    <lineage>
        <taxon>Bacteria</taxon>
        <taxon>Pseudomonadati</taxon>
        <taxon>Thermodesulfobacteriota</taxon>
        <taxon>Desulfovibrionia</taxon>
        <taxon>Desulfovibrionales</taxon>
        <taxon>Desulfovibrionaceae</taxon>
        <taxon>Paucidesulfovibrio</taxon>
    </lineage>
</organism>
<evidence type="ECO:0000313" key="2">
    <source>
        <dbReference type="Proteomes" id="UP000190027"/>
    </source>
</evidence>
<dbReference type="EMBL" id="FUYC01000001">
    <property type="protein sequence ID" value="SKA72141.1"/>
    <property type="molecule type" value="Genomic_DNA"/>
</dbReference>